<accession>A0A6H1UKQ4</accession>
<dbReference type="EMBL" id="CP051180">
    <property type="protein sequence ID" value="QIZ78382.1"/>
    <property type="molecule type" value="Genomic_DNA"/>
</dbReference>
<evidence type="ECO:0000313" key="2">
    <source>
        <dbReference type="EMBL" id="QIZ78382.1"/>
    </source>
</evidence>
<feature type="signal peptide" evidence="1">
    <location>
        <begin position="1"/>
        <end position="17"/>
    </location>
</feature>
<reference evidence="2 3" key="1">
    <citation type="submission" date="2020-04" db="EMBL/GenBank/DDBJ databases">
        <title>Ferrimonas sp. S7 isolated from sea water.</title>
        <authorList>
            <person name="Bae S.S."/>
            <person name="Baek K."/>
        </authorList>
    </citation>
    <scope>NUCLEOTIDE SEQUENCE [LARGE SCALE GENOMIC DNA]</scope>
    <source>
        <strain evidence="2 3">S7</strain>
    </source>
</reference>
<feature type="chain" id="PRO_5026171279" evidence="1">
    <location>
        <begin position="18"/>
        <end position="433"/>
    </location>
</feature>
<proteinExistence type="predicted"/>
<gene>
    <name evidence="2" type="ORF">HER31_16620</name>
</gene>
<organism evidence="2 3">
    <name type="scientific">Ferrimonas lipolytica</name>
    <dbReference type="NCBI Taxonomy" id="2724191"/>
    <lineage>
        <taxon>Bacteria</taxon>
        <taxon>Pseudomonadati</taxon>
        <taxon>Pseudomonadota</taxon>
        <taxon>Gammaproteobacteria</taxon>
        <taxon>Alteromonadales</taxon>
        <taxon>Ferrimonadaceae</taxon>
        <taxon>Ferrimonas</taxon>
    </lineage>
</organism>
<name>A0A6H1UKQ4_9GAMM</name>
<evidence type="ECO:0000256" key="1">
    <source>
        <dbReference type="SAM" id="SignalP"/>
    </source>
</evidence>
<sequence length="433" mass="48148">MMWRLALVLSISTSVDALELGGTEVMPTLTDRACSYGRGSQAVEAAKQQWQQQIKQQLSQQSLNELGLKNLKLGLEQQQFQFEPAQVSGNDTCIKGTLTAMQSHADDQWAVDWDDDVPEVHSVTVVGEGWPKGELTARQAAENDALTRAVRQVVGVLVNSQQYSQGGVVEQQRFADAAATMLITQSQGFVKQWQQLAQRPLDNQGLELTAQVQVTALNMSEQIDRIVMMLGSPSVYINCEQQWLKSELSDRLLNWGMASVLTPDAADLILDVTSAIHNVKPDTAQLRLDIGLRDLWGQQFAQWSNEPELLTLPVGMPNLERELLQAHTSLPKNQTTIRQSLLDAMMHQVQLGGPQRQIQVPSALLARAELQQRLQQVPGVTLVSLQTDADQHLVQLRFMGSITDLMNYLTLKLKQETVSLHAQDANHIVVQRL</sequence>
<dbReference type="AlphaFoldDB" id="A0A6H1UKQ4"/>
<dbReference type="Proteomes" id="UP000501602">
    <property type="component" value="Chromosome"/>
</dbReference>
<keyword evidence="3" id="KW-1185">Reference proteome</keyword>
<dbReference type="KEGG" id="fes:HER31_16620"/>
<protein>
    <submittedName>
        <fullName evidence="2">Uncharacterized protein</fullName>
    </submittedName>
</protein>
<keyword evidence="1" id="KW-0732">Signal</keyword>
<evidence type="ECO:0000313" key="3">
    <source>
        <dbReference type="Proteomes" id="UP000501602"/>
    </source>
</evidence>
<dbReference type="RefSeq" id="WP_168662295.1">
    <property type="nucleotide sequence ID" value="NZ_CP051180.1"/>
</dbReference>